<dbReference type="PANTHER" id="PTHR48111:SF36">
    <property type="entry name" value="TRANSCRIPTIONAL REGULATORY PROTEIN CUTR"/>
    <property type="match status" value="1"/>
</dbReference>
<feature type="modified residue" description="4-aspartylphosphate" evidence="2">
    <location>
        <position position="52"/>
    </location>
</feature>
<dbReference type="InterPro" id="IPR001867">
    <property type="entry name" value="OmpR/PhoB-type_DNA-bd"/>
</dbReference>
<keyword evidence="1 3" id="KW-0238">DNA-binding</keyword>
<dbReference type="SMART" id="SM00448">
    <property type="entry name" value="REC"/>
    <property type="match status" value="1"/>
</dbReference>
<evidence type="ECO:0000259" key="5">
    <source>
        <dbReference type="PROSITE" id="PS51755"/>
    </source>
</evidence>
<dbReference type="CDD" id="cd00383">
    <property type="entry name" value="trans_reg_C"/>
    <property type="match status" value="1"/>
</dbReference>
<dbReference type="AlphaFoldDB" id="A0A4R6EEA0"/>
<feature type="domain" description="OmpR/PhoB-type" evidence="5">
    <location>
        <begin position="114"/>
        <end position="216"/>
    </location>
</feature>
<evidence type="ECO:0000259" key="4">
    <source>
        <dbReference type="PROSITE" id="PS50110"/>
    </source>
</evidence>
<feature type="domain" description="Response regulatory" evidence="4">
    <location>
        <begin position="3"/>
        <end position="117"/>
    </location>
</feature>
<evidence type="ECO:0000256" key="2">
    <source>
        <dbReference type="PROSITE-ProRule" id="PRU00169"/>
    </source>
</evidence>
<dbReference type="EMBL" id="SNVV01000002">
    <property type="protein sequence ID" value="TDN56074.1"/>
    <property type="molecule type" value="Genomic_DNA"/>
</dbReference>
<gene>
    <name evidence="6" type="ORF">C7389_1029</name>
</gene>
<dbReference type="SUPFAM" id="SSF46894">
    <property type="entry name" value="C-terminal effector domain of the bipartite response regulators"/>
    <property type="match status" value="1"/>
</dbReference>
<dbReference type="Pfam" id="PF00072">
    <property type="entry name" value="Response_reg"/>
    <property type="match status" value="1"/>
</dbReference>
<name>A0A4R6EEA0_9RHOO</name>
<dbReference type="InterPro" id="IPR036388">
    <property type="entry name" value="WH-like_DNA-bd_sf"/>
</dbReference>
<dbReference type="GO" id="GO:0005829">
    <property type="term" value="C:cytosol"/>
    <property type="evidence" value="ECO:0007669"/>
    <property type="project" value="TreeGrafter"/>
</dbReference>
<organism evidence="6 7">
    <name type="scientific">Azoarcus indigens</name>
    <dbReference type="NCBI Taxonomy" id="29545"/>
    <lineage>
        <taxon>Bacteria</taxon>
        <taxon>Pseudomonadati</taxon>
        <taxon>Pseudomonadota</taxon>
        <taxon>Betaproteobacteria</taxon>
        <taxon>Rhodocyclales</taxon>
        <taxon>Zoogloeaceae</taxon>
        <taxon>Azoarcus</taxon>
    </lineage>
</organism>
<dbReference type="GO" id="GO:0006355">
    <property type="term" value="P:regulation of DNA-templated transcription"/>
    <property type="evidence" value="ECO:0007669"/>
    <property type="project" value="InterPro"/>
</dbReference>
<protein>
    <submittedName>
        <fullName evidence="6">Winged helix family two component transcriptional regulator</fullName>
    </submittedName>
</protein>
<keyword evidence="7" id="KW-1185">Reference proteome</keyword>
<dbReference type="InterPro" id="IPR039420">
    <property type="entry name" value="WalR-like"/>
</dbReference>
<keyword evidence="2" id="KW-0597">Phosphoprotein</keyword>
<comment type="caution">
    <text evidence="6">The sequence shown here is derived from an EMBL/GenBank/DDBJ whole genome shotgun (WGS) entry which is preliminary data.</text>
</comment>
<dbReference type="SMART" id="SM00862">
    <property type="entry name" value="Trans_reg_C"/>
    <property type="match status" value="1"/>
</dbReference>
<dbReference type="InterPro" id="IPR016032">
    <property type="entry name" value="Sig_transdc_resp-reg_C-effctor"/>
</dbReference>
<dbReference type="Proteomes" id="UP000295129">
    <property type="component" value="Unassembled WGS sequence"/>
</dbReference>
<dbReference type="PROSITE" id="PS51755">
    <property type="entry name" value="OMPR_PHOB"/>
    <property type="match status" value="1"/>
</dbReference>
<evidence type="ECO:0000313" key="7">
    <source>
        <dbReference type="Proteomes" id="UP000295129"/>
    </source>
</evidence>
<evidence type="ECO:0000256" key="1">
    <source>
        <dbReference type="ARBA" id="ARBA00023125"/>
    </source>
</evidence>
<dbReference type="PANTHER" id="PTHR48111">
    <property type="entry name" value="REGULATOR OF RPOS"/>
    <property type="match status" value="1"/>
</dbReference>
<dbReference type="InterPro" id="IPR011006">
    <property type="entry name" value="CheY-like_superfamily"/>
</dbReference>
<dbReference type="InterPro" id="IPR001789">
    <property type="entry name" value="Sig_transdc_resp-reg_receiver"/>
</dbReference>
<dbReference type="GO" id="GO:0032993">
    <property type="term" value="C:protein-DNA complex"/>
    <property type="evidence" value="ECO:0007669"/>
    <property type="project" value="TreeGrafter"/>
</dbReference>
<proteinExistence type="predicted"/>
<feature type="DNA-binding region" description="OmpR/PhoB-type" evidence="3">
    <location>
        <begin position="114"/>
        <end position="216"/>
    </location>
</feature>
<dbReference type="Gene3D" id="1.10.10.10">
    <property type="entry name" value="Winged helix-like DNA-binding domain superfamily/Winged helix DNA-binding domain"/>
    <property type="match status" value="1"/>
</dbReference>
<dbReference type="SUPFAM" id="SSF52172">
    <property type="entry name" value="CheY-like"/>
    <property type="match status" value="1"/>
</dbReference>
<dbReference type="PROSITE" id="PS50110">
    <property type="entry name" value="RESPONSE_REGULATORY"/>
    <property type="match status" value="1"/>
</dbReference>
<evidence type="ECO:0000256" key="3">
    <source>
        <dbReference type="PROSITE-ProRule" id="PRU01091"/>
    </source>
</evidence>
<dbReference type="RefSeq" id="WP_168977688.1">
    <property type="nucleotide sequence ID" value="NZ_SNVV01000002.1"/>
</dbReference>
<dbReference type="Gene3D" id="3.40.50.2300">
    <property type="match status" value="1"/>
</dbReference>
<evidence type="ECO:0000313" key="6">
    <source>
        <dbReference type="EMBL" id="TDN56074.1"/>
    </source>
</evidence>
<dbReference type="Pfam" id="PF00486">
    <property type="entry name" value="Trans_reg_C"/>
    <property type="match status" value="1"/>
</dbReference>
<sequence length="221" mass="24168">MALLALLEDETDLREELEAHLSASGHTVLTAGSIADFELAAAGARLDIAIIDRGLPDGDGIAVAESLRRNSPTTGIILLTARGSVDDKIAGLQGGADHYLVKPVKLPELSAHVAALLRRLPAGWRLVAHECCLYAPDNAKLVLSNREFDFLALLARGGSRVVTRREVVEAFGEDWFSYDLRRLDTLVSRLRRRCREEAGHELPIRTEHGRGYLTAELIESV</sequence>
<reference evidence="6 7" key="1">
    <citation type="submission" date="2019-03" db="EMBL/GenBank/DDBJ databases">
        <title>Genomic Encyclopedia of Type Strains, Phase IV (KMG-IV): sequencing the most valuable type-strain genomes for metagenomic binning, comparative biology and taxonomic classification.</title>
        <authorList>
            <person name="Goeker M."/>
        </authorList>
    </citation>
    <scope>NUCLEOTIDE SEQUENCE [LARGE SCALE GENOMIC DNA]</scope>
    <source>
        <strain evidence="6 7">DSM 12121</strain>
    </source>
</reference>
<accession>A0A4R6EEA0</accession>
<dbReference type="GO" id="GO:0000156">
    <property type="term" value="F:phosphorelay response regulator activity"/>
    <property type="evidence" value="ECO:0007669"/>
    <property type="project" value="TreeGrafter"/>
</dbReference>
<dbReference type="GO" id="GO:0000976">
    <property type="term" value="F:transcription cis-regulatory region binding"/>
    <property type="evidence" value="ECO:0007669"/>
    <property type="project" value="TreeGrafter"/>
</dbReference>
<dbReference type="Gene3D" id="6.10.250.690">
    <property type="match status" value="1"/>
</dbReference>